<evidence type="ECO:0008006" key="3">
    <source>
        <dbReference type="Google" id="ProtNLM"/>
    </source>
</evidence>
<dbReference type="Gene3D" id="3.30.420.40">
    <property type="match status" value="2"/>
</dbReference>
<reference evidence="1 2" key="1">
    <citation type="submission" date="2016-10" db="EMBL/GenBank/DDBJ databases">
        <authorList>
            <person name="de Groot N.N."/>
        </authorList>
    </citation>
    <scope>NUCLEOTIDE SEQUENCE [LARGE SCALE GENOMIC DNA]</scope>
    <source>
        <strain evidence="1 2">S137</strain>
    </source>
</reference>
<dbReference type="Gene3D" id="3.90.640.10">
    <property type="entry name" value="Actin, Chain A, domain 4"/>
    <property type="match status" value="1"/>
</dbReference>
<name>A0A1H0U2M7_SELRU</name>
<evidence type="ECO:0000313" key="2">
    <source>
        <dbReference type="Proteomes" id="UP000182412"/>
    </source>
</evidence>
<dbReference type="SUPFAM" id="SSF53067">
    <property type="entry name" value="Actin-like ATPase domain"/>
    <property type="match status" value="2"/>
</dbReference>
<protein>
    <recommendedName>
        <fullName evidence="3">Molecular chaperone</fullName>
    </recommendedName>
</protein>
<accession>A0A1H0U2M7</accession>
<gene>
    <name evidence="1" type="ORF">SAMN05216366_12817</name>
</gene>
<evidence type="ECO:0000313" key="1">
    <source>
        <dbReference type="EMBL" id="SDP60527.1"/>
    </source>
</evidence>
<proteinExistence type="predicted"/>
<dbReference type="Proteomes" id="UP000182412">
    <property type="component" value="Unassembled WGS sequence"/>
</dbReference>
<dbReference type="EMBL" id="FNJQ01000028">
    <property type="protein sequence ID" value="SDP60527.1"/>
    <property type="molecule type" value="Genomic_DNA"/>
</dbReference>
<organism evidence="1 2">
    <name type="scientific">Selenomonas ruminantium</name>
    <dbReference type="NCBI Taxonomy" id="971"/>
    <lineage>
        <taxon>Bacteria</taxon>
        <taxon>Bacillati</taxon>
        <taxon>Bacillota</taxon>
        <taxon>Negativicutes</taxon>
        <taxon>Selenomonadales</taxon>
        <taxon>Selenomonadaceae</taxon>
        <taxon>Selenomonas</taxon>
    </lineage>
</organism>
<sequence>MARKIGYTLNRNGKIETNKSEGSRRYYRRELLGMSTVQLRDIARREKVIAGIVNPMDKEALIETILRYRGADEKLLIRKYSEKGWQTLENALRRTNLQPQPTLHPECSAKFTIWQQLAVDYYDNLTVKYTPELIGTNALVLDGERNLCGIFNVEPKGRNQDYLYLRKEAGLPCKEAAVKRYTLLFFDRSASAQIFRIYSGEAGYVPENIRTAQVPLVDFTVREPKTLHLPVAIDFGTSNTAAGAYLDHLYFESQQLETPPGIRENEINYAIFYDRLHDFAETNLLPSVVSVLSLKDQEESQYLFGYDAVEMAADSYIDEGFCVFYDMKRWISDYEKDEEITDRHGRRAFVPRKEILRAFFLHVIHALENRLKCRIQGIHISSPVKQKYLFQKLFREILPEYAVEHDTVDEGVSVLYNTVSELIEQKKARKNQLYHALIIDCGGGTTDLSSCKFRVDDQRVSYKIDIETAYENGDTDFGGNNLTYRIMQLLKLKIAELLAQTYDQQQSDGNWALQHEVYGNKAAFDAQTRERMRQITSSKELLRGFDVDIFRSVDENGPDALYRGIDNAYEMAEAIIPTKFKEWEKESRTDYFKVKNNFYFLFHCAEQVKKAFFEKAGALKIILTAEGNHEAPGRNWQLSREIPIDDGESIVLHMDKWKLAVHQAGGIVTIKQLSDIVFSIFDVNLLLTPDIYGVIQRFLEPLYETGDIEDYNIIKLTGQSCKIDLFRDSLKEFVPGRVIKSKRKSGDSSDCRELKMTCIDGALKYLRDKKYGYADVHIISQPPKLPYRLTGFTHNGEEIDLIDGSRRLSHGELSRNMDNLTLMLYLKDQDGNNRYNFTYTCTQDEFEPKTQEEIEAIYGDHIPQDDTDTIIHREAKFFIWSEPKEWGFMIVPVYREGETLMLGKEKFQSFENDGWMNSFFDGTK</sequence>
<dbReference type="InterPro" id="IPR043129">
    <property type="entry name" value="ATPase_NBD"/>
</dbReference>
<dbReference type="AlphaFoldDB" id="A0A1H0U2M7"/>
<dbReference type="RefSeq" id="WP_081342553.1">
    <property type="nucleotide sequence ID" value="NZ_FNJQ01000028.1"/>
</dbReference>
<dbReference type="OrthoDB" id="9760742at2"/>